<feature type="compositionally biased region" description="Polar residues" evidence="1">
    <location>
        <begin position="149"/>
        <end position="171"/>
    </location>
</feature>
<dbReference type="EMBL" id="JARK01001456">
    <property type="protein sequence ID" value="EYB99749.1"/>
    <property type="molecule type" value="Genomic_DNA"/>
</dbReference>
<comment type="caution">
    <text evidence="3">The sequence shown here is derived from an EMBL/GenBank/DDBJ whole genome shotgun (WGS) entry which is preliminary data.</text>
</comment>
<name>A0A016TAT8_9BILA</name>
<evidence type="ECO:0000256" key="2">
    <source>
        <dbReference type="SAM" id="Phobius"/>
    </source>
</evidence>
<feature type="transmembrane region" description="Helical" evidence="2">
    <location>
        <begin position="66"/>
        <end position="91"/>
    </location>
</feature>
<gene>
    <name evidence="3" type="primary">Acey_s0120.g916</name>
    <name evidence="3" type="ORF">Y032_0120g916</name>
</gene>
<sequence>MALALGEQAQNWIERAEYSHSFAFSSRHWKFLGCSKNVSDRNLRGSRHRKTSQTSVTYRTNKSIRIIAGIVGMFVCTWYLSVVSKLIALSLDLPQEYLDYILTLIMIPTLIAYSQNFYALHACPAFAPVLRQQTAWLTKCGSKEGGNPAVQNTLRSSSSGVATLSTPNNSV</sequence>
<keyword evidence="2" id="KW-0812">Transmembrane</keyword>
<accession>A0A016TAT8</accession>
<dbReference type="OrthoDB" id="5873139at2759"/>
<evidence type="ECO:0000313" key="3">
    <source>
        <dbReference type="EMBL" id="EYB99749.1"/>
    </source>
</evidence>
<keyword evidence="2" id="KW-1133">Transmembrane helix</keyword>
<feature type="transmembrane region" description="Helical" evidence="2">
    <location>
        <begin position="97"/>
        <end position="113"/>
    </location>
</feature>
<evidence type="ECO:0000313" key="4">
    <source>
        <dbReference type="Proteomes" id="UP000024635"/>
    </source>
</evidence>
<dbReference type="Pfam" id="PF10320">
    <property type="entry name" value="7TM_GPCR_Srsx"/>
    <property type="match status" value="1"/>
</dbReference>
<dbReference type="InterPro" id="IPR019424">
    <property type="entry name" value="7TM_GPCR_Srsx"/>
</dbReference>
<keyword evidence="4" id="KW-1185">Reference proteome</keyword>
<evidence type="ECO:0000256" key="1">
    <source>
        <dbReference type="SAM" id="MobiDB-lite"/>
    </source>
</evidence>
<dbReference type="Proteomes" id="UP000024635">
    <property type="component" value="Unassembled WGS sequence"/>
</dbReference>
<feature type="region of interest" description="Disordered" evidence="1">
    <location>
        <begin position="148"/>
        <end position="171"/>
    </location>
</feature>
<keyword evidence="2" id="KW-0472">Membrane</keyword>
<organism evidence="3 4">
    <name type="scientific">Ancylostoma ceylanicum</name>
    <dbReference type="NCBI Taxonomy" id="53326"/>
    <lineage>
        <taxon>Eukaryota</taxon>
        <taxon>Metazoa</taxon>
        <taxon>Ecdysozoa</taxon>
        <taxon>Nematoda</taxon>
        <taxon>Chromadorea</taxon>
        <taxon>Rhabditida</taxon>
        <taxon>Rhabditina</taxon>
        <taxon>Rhabditomorpha</taxon>
        <taxon>Strongyloidea</taxon>
        <taxon>Ancylostomatidae</taxon>
        <taxon>Ancylostomatinae</taxon>
        <taxon>Ancylostoma</taxon>
    </lineage>
</organism>
<dbReference type="AlphaFoldDB" id="A0A016TAT8"/>
<protein>
    <submittedName>
        <fullName evidence="3">Uncharacterized protein</fullName>
    </submittedName>
</protein>
<reference evidence="4" key="1">
    <citation type="journal article" date="2015" name="Nat. Genet.">
        <title>The genome and transcriptome of the zoonotic hookworm Ancylostoma ceylanicum identify infection-specific gene families.</title>
        <authorList>
            <person name="Schwarz E.M."/>
            <person name="Hu Y."/>
            <person name="Antoshechkin I."/>
            <person name="Miller M.M."/>
            <person name="Sternberg P.W."/>
            <person name="Aroian R.V."/>
        </authorList>
    </citation>
    <scope>NUCLEOTIDE SEQUENCE</scope>
    <source>
        <strain evidence="4">HY135</strain>
    </source>
</reference>
<proteinExistence type="predicted"/>